<dbReference type="GO" id="GO:0006164">
    <property type="term" value="P:purine nucleotide biosynthetic process"/>
    <property type="evidence" value="ECO:0007669"/>
    <property type="project" value="TreeGrafter"/>
</dbReference>
<evidence type="ECO:0000259" key="2">
    <source>
        <dbReference type="Pfam" id="PF22689"/>
    </source>
</evidence>
<dbReference type="CDD" id="cd02204">
    <property type="entry name" value="PurL_repeat2"/>
    <property type="match status" value="1"/>
</dbReference>
<dbReference type="InterPro" id="IPR029062">
    <property type="entry name" value="Class_I_gatase-like"/>
</dbReference>
<dbReference type="PANTHER" id="PTHR10099:SF1">
    <property type="entry name" value="PHOSPHORIBOSYLFORMYLGLYCINAMIDINE SYNTHASE"/>
    <property type="match status" value="1"/>
</dbReference>
<dbReference type="PROSITE" id="PS51273">
    <property type="entry name" value="GATASE_TYPE_1"/>
    <property type="match status" value="1"/>
</dbReference>
<dbReference type="GO" id="GO:0004642">
    <property type="term" value="F:phosphoribosylformylglycinamidine synthase activity"/>
    <property type="evidence" value="ECO:0007669"/>
    <property type="project" value="TreeGrafter"/>
</dbReference>
<dbReference type="PANTHER" id="PTHR10099">
    <property type="entry name" value="PHOSPHORIBOSYLFORMYLGLYCINAMIDINE SYNTHASE"/>
    <property type="match status" value="1"/>
</dbReference>
<proteinExistence type="predicted"/>
<dbReference type="InterPro" id="IPR010918">
    <property type="entry name" value="PurM-like_C_dom"/>
</dbReference>
<protein>
    <recommendedName>
        <fullName evidence="5">PurM-like C-terminal domain-containing protein</fullName>
    </recommendedName>
</protein>
<dbReference type="SMART" id="SM01211">
    <property type="entry name" value="GATase_5"/>
    <property type="match status" value="1"/>
</dbReference>
<sequence>MARRKKSQLEERLEEDGAMERKGGSIRMTLIMQWGDGAMKSQLVGAAVAVGEQPVKGLVCAKAGARMSLAESLTNLVFAPITDLRDVKCSGNWMWAAKLPGEGARLAKACDALCAAMGVLGVAIDGGKDSLSMAAQVGNDVVKAPGTLVISAYAPCTDVTKVVTPDLKGNDSEPTSLIYVRFGNDGSQHRLGGSALAQCLKQVGNVSADIDDLPLFDKAFRTLQSLINQGQILAGHDVSDGGLVTAVLEMAFAGNRSINVNINSSADPVTTLFAEEAGVVLEVVSSSVNIVAEAFTAHQVPVQLIGFTAAEFGPEASVQIVVNDETVVEEKLNSLRNVWEETSTRLELLQTSHSHVEEQTTFLNKATTINYKVDFEFGASENVGAGPYKVAILREEGSNGDREMAGAFMLAGFEAFDVTMTDIMEDPSILEQFSGIAFVGGFSYADVLGSSKGWASAIRFNPNVLEAFTNFKARPDTFSFGVCNGCQLMGLLGWIGAKNNEPQVFLDENACGRFQSGFATVKIEKNPAVMLQGMEGAVIGVWTQHGEGRFSYRTPTFLDELKANNLICVRFTDGNGEPSMIYPENPNGSEYSVAGLCSEDGRHLAMMPHPDRSFLSWQWPNYPAELGTDGASTSPWIKMFHNAYTWLDSLKH</sequence>
<dbReference type="GO" id="GO:0005737">
    <property type="term" value="C:cytoplasm"/>
    <property type="evidence" value="ECO:0007669"/>
    <property type="project" value="TreeGrafter"/>
</dbReference>
<dbReference type="Pfam" id="PF13507">
    <property type="entry name" value="GATase_5"/>
    <property type="match status" value="1"/>
</dbReference>
<dbReference type="InterPro" id="IPR055181">
    <property type="entry name" value="FGAR-AT_PurM_N-like"/>
</dbReference>
<comment type="caution">
    <text evidence="3">The sequence shown here is derived from an EMBL/GenBank/DDBJ whole genome shotgun (WGS) entry which is preliminary data.</text>
</comment>
<accession>A0AA39M581</accession>
<dbReference type="InterPro" id="IPR036921">
    <property type="entry name" value="PurM-like_N_sf"/>
</dbReference>
<dbReference type="SUPFAM" id="SSF55326">
    <property type="entry name" value="PurM N-terminal domain-like"/>
    <property type="match status" value="1"/>
</dbReference>
<evidence type="ECO:0000313" key="4">
    <source>
        <dbReference type="Proteomes" id="UP001175271"/>
    </source>
</evidence>
<evidence type="ECO:0000259" key="1">
    <source>
        <dbReference type="Pfam" id="PF02769"/>
    </source>
</evidence>
<feature type="domain" description="FGAR-AT PurM N-terminal-like" evidence="2">
    <location>
        <begin position="42"/>
        <end position="155"/>
    </location>
</feature>
<dbReference type="SUPFAM" id="SSF52317">
    <property type="entry name" value="Class I glutamine amidotransferase-like"/>
    <property type="match status" value="1"/>
</dbReference>
<dbReference type="CDD" id="cd01740">
    <property type="entry name" value="GATase1_FGAR_AT"/>
    <property type="match status" value="1"/>
</dbReference>
<dbReference type="Gene3D" id="3.90.650.10">
    <property type="entry name" value="PurM-like C-terminal domain"/>
    <property type="match status" value="1"/>
</dbReference>
<reference evidence="3" key="1">
    <citation type="submission" date="2023-06" db="EMBL/GenBank/DDBJ databases">
        <title>Genomic analysis of the entomopathogenic nematode Steinernema hermaphroditum.</title>
        <authorList>
            <person name="Schwarz E.M."/>
            <person name="Heppert J.K."/>
            <person name="Baniya A."/>
            <person name="Schwartz H.T."/>
            <person name="Tan C.-H."/>
            <person name="Antoshechkin I."/>
            <person name="Sternberg P.W."/>
            <person name="Goodrich-Blair H."/>
            <person name="Dillman A.R."/>
        </authorList>
    </citation>
    <scope>NUCLEOTIDE SEQUENCE</scope>
    <source>
        <strain evidence="3">PS9179</strain>
        <tissue evidence="3">Whole animal</tissue>
    </source>
</reference>
<dbReference type="Proteomes" id="UP001175271">
    <property type="component" value="Unassembled WGS sequence"/>
</dbReference>
<dbReference type="Gene3D" id="3.30.1330.10">
    <property type="entry name" value="PurM-like, N-terminal domain"/>
    <property type="match status" value="1"/>
</dbReference>
<dbReference type="Pfam" id="PF02769">
    <property type="entry name" value="AIRS_C"/>
    <property type="match status" value="1"/>
</dbReference>
<dbReference type="Pfam" id="PF22689">
    <property type="entry name" value="FGAR-AT_PurM_N-like"/>
    <property type="match status" value="1"/>
</dbReference>
<dbReference type="InterPro" id="IPR036676">
    <property type="entry name" value="PurM-like_C_sf"/>
</dbReference>
<organism evidence="3 4">
    <name type="scientific">Steinernema hermaphroditum</name>
    <dbReference type="NCBI Taxonomy" id="289476"/>
    <lineage>
        <taxon>Eukaryota</taxon>
        <taxon>Metazoa</taxon>
        <taxon>Ecdysozoa</taxon>
        <taxon>Nematoda</taxon>
        <taxon>Chromadorea</taxon>
        <taxon>Rhabditida</taxon>
        <taxon>Tylenchina</taxon>
        <taxon>Panagrolaimomorpha</taxon>
        <taxon>Strongyloidoidea</taxon>
        <taxon>Steinernematidae</taxon>
        <taxon>Steinernema</taxon>
    </lineage>
</organism>
<evidence type="ECO:0000313" key="3">
    <source>
        <dbReference type="EMBL" id="KAK0421010.1"/>
    </source>
</evidence>
<keyword evidence="4" id="KW-1185">Reference proteome</keyword>
<gene>
    <name evidence="3" type="ORF">QR680_015021</name>
</gene>
<dbReference type="EMBL" id="JAUCMV010000002">
    <property type="protein sequence ID" value="KAK0421010.1"/>
    <property type="molecule type" value="Genomic_DNA"/>
</dbReference>
<dbReference type="AlphaFoldDB" id="A0AA39M581"/>
<name>A0AA39M581_9BILA</name>
<feature type="domain" description="PurM-like C-terminal" evidence="1">
    <location>
        <begin position="190"/>
        <end position="311"/>
    </location>
</feature>
<dbReference type="SUPFAM" id="SSF56042">
    <property type="entry name" value="PurM C-terminal domain-like"/>
    <property type="match status" value="1"/>
</dbReference>
<evidence type="ECO:0008006" key="5">
    <source>
        <dbReference type="Google" id="ProtNLM"/>
    </source>
</evidence>
<dbReference type="Gene3D" id="3.40.50.880">
    <property type="match status" value="1"/>
</dbReference>